<keyword evidence="5 17" id="KW-0121">Carboxypeptidase</keyword>
<dbReference type="GO" id="GO:0071555">
    <property type="term" value="P:cell wall organization"/>
    <property type="evidence" value="ECO:0007669"/>
    <property type="project" value="UniProtKB-KW"/>
</dbReference>
<evidence type="ECO:0000256" key="15">
    <source>
        <dbReference type="RuleBase" id="RU004016"/>
    </source>
</evidence>
<evidence type="ECO:0000256" key="2">
    <source>
        <dbReference type="ARBA" id="ARBA00004752"/>
    </source>
</evidence>
<evidence type="ECO:0000256" key="11">
    <source>
        <dbReference type="ARBA" id="ARBA00023316"/>
    </source>
</evidence>
<keyword evidence="10" id="KW-0573">Peptidoglycan synthesis</keyword>
<dbReference type="GO" id="GO:0009002">
    <property type="term" value="F:serine-type D-Ala-D-Ala carboxypeptidase activity"/>
    <property type="evidence" value="ECO:0007669"/>
    <property type="project" value="UniProtKB-EC"/>
</dbReference>
<evidence type="ECO:0000256" key="5">
    <source>
        <dbReference type="ARBA" id="ARBA00022645"/>
    </source>
</evidence>
<keyword evidence="7" id="KW-0732">Signal</keyword>
<evidence type="ECO:0000256" key="14">
    <source>
        <dbReference type="PIRSR" id="PIRSR618044-2"/>
    </source>
</evidence>
<dbReference type="AlphaFoldDB" id="A0A7G6E0G4"/>
<evidence type="ECO:0000256" key="8">
    <source>
        <dbReference type="ARBA" id="ARBA00022801"/>
    </source>
</evidence>
<dbReference type="Pfam" id="PF00768">
    <property type="entry name" value="Peptidase_S11"/>
    <property type="match status" value="1"/>
</dbReference>
<sequence>MSKKLKNIYATLVVILLIMFLAPQQVLGVELPVKAESAILIDAHSGKILYEKDPHKTLPPASVTKLMTLVLAMEAIKEGKASMNDEVIASPNAASYGGSQIYLAPGEKLTLKELLLGIALASGNDASVAVAEHIAGTHEAFVDMMNKKAAELGLKNTHFVNCNGLHDPNHYTSAYDLAQIALYALRYPELRELCSVKHYRIREGTDRPFQYDNKNKLLWQYPGTDGFKTGWTNDAKYCLAATVERNGLRFVSVVMGSPEKSGHFADTKILWNWGYSQYTFKQFHKENEIITQVKVGKGQVDSVAAIPEKKVGITLPKGQDKNLTTQVTAVPILNAPVKAGQVVGHISILKDGEIIERVNLVAKDSVDKGSWWREFSKVVRGVVTG</sequence>
<evidence type="ECO:0000256" key="10">
    <source>
        <dbReference type="ARBA" id="ARBA00022984"/>
    </source>
</evidence>
<keyword evidence="9" id="KW-0133">Cell shape</keyword>
<organism evidence="17 18">
    <name type="scientific">Thermanaerosceptrum fracticalcis</name>
    <dbReference type="NCBI Taxonomy" id="1712410"/>
    <lineage>
        <taxon>Bacteria</taxon>
        <taxon>Bacillati</taxon>
        <taxon>Bacillota</taxon>
        <taxon>Clostridia</taxon>
        <taxon>Eubacteriales</taxon>
        <taxon>Peptococcaceae</taxon>
        <taxon>Thermanaerosceptrum</taxon>
    </lineage>
</organism>
<dbReference type="KEGG" id="tfr:BR63_04085"/>
<evidence type="ECO:0000256" key="7">
    <source>
        <dbReference type="ARBA" id="ARBA00022729"/>
    </source>
</evidence>
<dbReference type="InterPro" id="IPR012338">
    <property type="entry name" value="Beta-lactam/transpept-like"/>
</dbReference>
<gene>
    <name evidence="17" type="ORF">BR63_04085</name>
</gene>
<reference evidence="17 18" key="1">
    <citation type="journal article" date="2019" name="Front. Microbiol.">
        <title>Thermoanaerosceptrum fracticalcis gen. nov. sp. nov., a Novel Fumarate-Fermenting Microorganism From a Deep Fractured Carbonate Aquifer of the US Great Basin.</title>
        <authorList>
            <person name="Hamilton-Brehm S.D."/>
            <person name="Stewart L.E."/>
            <person name="Zavarin M."/>
            <person name="Caldwell M."/>
            <person name="Lawson P.A."/>
            <person name="Onstott T.C."/>
            <person name="Grzymski J."/>
            <person name="Neveux I."/>
            <person name="Lollar B.S."/>
            <person name="Russell C.E."/>
            <person name="Moser D.P."/>
        </authorList>
    </citation>
    <scope>NUCLEOTIDE SEQUENCE [LARGE SCALE GENOMIC DNA]</scope>
    <source>
        <strain evidence="17 18">DRI-13</strain>
    </source>
</reference>
<evidence type="ECO:0000259" key="16">
    <source>
        <dbReference type="SMART" id="SM00936"/>
    </source>
</evidence>
<dbReference type="PANTHER" id="PTHR21581">
    <property type="entry name" value="D-ALANYL-D-ALANINE CARBOXYPEPTIDASE"/>
    <property type="match status" value="1"/>
</dbReference>
<keyword evidence="11" id="KW-0961">Cell wall biogenesis/degradation</keyword>
<dbReference type="Gene3D" id="3.40.710.10">
    <property type="entry name" value="DD-peptidase/beta-lactamase superfamily"/>
    <property type="match status" value="1"/>
</dbReference>
<feature type="active site" evidence="13">
    <location>
        <position position="122"/>
    </location>
</feature>
<name>A0A7G6E0G4_THEFR</name>
<dbReference type="GO" id="GO:0008360">
    <property type="term" value="P:regulation of cell shape"/>
    <property type="evidence" value="ECO:0007669"/>
    <property type="project" value="UniProtKB-KW"/>
</dbReference>
<evidence type="ECO:0000256" key="6">
    <source>
        <dbReference type="ARBA" id="ARBA00022670"/>
    </source>
</evidence>
<comment type="pathway">
    <text evidence="2">Cell wall biogenesis; peptidoglycan biosynthesis.</text>
</comment>
<keyword evidence="6" id="KW-0645">Protease</keyword>
<dbReference type="SMART" id="SM00936">
    <property type="entry name" value="PBP5_C"/>
    <property type="match status" value="1"/>
</dbReference>
<dbReference type="PANTHER" id="PTHR21581:SF6">
    <property type="entry name" value="TRAFFICKING PROTEIN PARTICLE COMPLEX SUBUNIT 12"/>
    <property type="match status" value="1"/>
</dbReference>
<keyword evidence="8" id="KW-0378">Hydrolase</keyword>
<dbReference type="SUPFAM" id="SSF69189">
    <property type="entry name" value="Penicillin-binding protein associated domain"/>
    <property type="match status" value="1"/>
</dbReference>
<protein>
    <recommendedName>
        <fullName evidence="4">serine-type D-Ala-D-Ala carboxypeptidase</fullName>
        <ecNumber evidence="4">3.4.16.4</ecNumber>
    </recommendedName>
</protein>
<evidence type="ECO:0000313" key="18">
    <source>
        <dbReference type="Proteomes" id="UP000515847"/>
    </source>
</evidence>
<feature type="active site" description="Acyl-ester intermediate" evidence="13">
    <location>
        <position position="62"/>
    </location>
</feature>
<feature type="binding site" evidence="14">
    <location>
        <position position="228"/>
    </location>
    <ligand>
        <name>substrate</name>
    </ligand>
</feature>
<evidence type="ECO:0000256" key="1">
    <source>
        <dbReference type="ARBA" id="ARBA00003217"/>
    </source>
</evidence>
<dbReference type="InterPro" id="IPR012907">
    <property type="entry name" value="Peptidase_S11_C"/>
</dbReference>
<feature type="domain" description="Peptidase S11 D-Ala-D-Ala carboxypeptidase A C-terminal" evidence="16">
    <location>
        <begin position="278"/>
        <end position="368"/>
    </location>
</feature>
<evidence type="ECO:0000256" key="9">
    <source>
        <dbReference type="ARBA" id="ARBA00022960"/>
    </source>
</evidence>
<dbReference type="InterPro" id="IPR015956">
    <property type="entry name" value="Peniciliin-bd_prot_C_sf"/>
</dbReference>
<dbReference type="GO" id="GO:0006508">
    <property type="term" value="P:proteolysis"/>
    <property type="evidence" value="ECO:0007669"/>
    <property type="project" value="UniProtKB-KW"/>
</dbReference>
<dbReference type="Gene3D" id="2.60.410.10">
    <property type="entry name" value="D-Ala-D-Ala carboxypeptidase, C-terminal domain"/>
    <property type="match status" value="1"/>
</dbReference>
<proteinExistence type="inferred from homology"/>
<dbReference type="PRINTS" id="PR00725">
    <property type="entry name" value="DADACBPTASE1"/>
</dbReference>
<dbReference type="GO" id="GO:0009252">
    <property type="term" value="P:peptidoglycan biosynthetic process"/>
    <property type="evidence" value="ECO:0007669"/>
    <property type="project" value="UniProtKB-UniPathway"/>
</dbReference>
<dbReference type="InterPro" id="IPR037167">
    <property type="entry name" value="Peptidase_S11_C_sf"/>
</dbReference>
<comment type="catalytic activity">
    <reaction evidence="12">
        <text>Preferential cleavage: (Ac)2-L-Lys-D-Ala-|-D-Ala. Also transpeptidation of peptidyl-alanyl moieties that are N-acyl substituents of D-alanine.</text>
        <dbReference type="EC" id="3.4.16.4"/>
    </reaction>
</comment>
<keyword evidence="18" id="KW-1185">Reference proteome</keyword>
<evidence type="ECO:0000256" key="4">
    <source>
        <dbReference type="ARBA" id="ARBA00012448"/>
    </source>
</evidence>
<dbReference type="InterPro" id="IPR001967">
    <property type="entry name" value="Peptidase_S11_N"/>
</dbReference>
<dbReference type="SUPFAM" id="SSF56601">
    <property type="entry name" value="beta-lactamase/transpeptidase-like"/>
    <property type="match status" value="1"/>
</dbReference>
<evidence type="ECO:0000256" key="12">
    <source>
        <dbReference type="ARBA" id="ARBA00034000"/>
    </source>
</evidence>
<evidence type="ECO:0000313" key="17">
    <source>
        <dbReference type="EMBL" id="QNB45568.1"/>
    </source>
</evidence>
<comment type="similarity">
    <text evidence="3 15">Belongs to the peptidase S11 family.</text>
</comment>
<dbReference type="EC" id="3.4.16.4" evidence="4"/>
<accession>A0A7G6E0G4</accession>
<dbReference type="Pfam" id="PF07943">
    <property type="entry name" value="PBP5_C"/>
    <property type="match status" value="1"/>
</dbReference>
<dbReference type="OrthoDB" id="9791132at2"/>
<dbReference type="RefSeq" id="WP_034421429.1">
    <property type="nucleotide sequence ID" value="NZ_CP045798.1"/>
</dbReference>
<dbReference type="Proteomes" id="UP000515847">
    <property type="component" value="Chromosome"/>
</dbReference>
<comment type="function">
    <text evidence="1">Removes C-terminal D-alanyl residues from sugar-peptide cell wall precursors.</text>
</comment>
<feature type="active site" description="Proton acceptor" evidence="13">
    <location>
        <position position="65"/>
    </location>
</feature>
<evidence type="ECO:0000256" key="3">
    <source>
        <dbReference type="ARBA" id="ARBA00007164"/>
    </source>
</evidence>
<dbReference type="InterPro" id="IPR018044">
    <property type="entry name" value="Peptidase_S11"/>
</dbReference>
<dbReference type="UniPathway" id="UPA00219"/>
<evidence type="ECO:0000256" key="13">
    <source>
        <dbReference type="PIRSR" id="PIRSR618044-1"/>
    </source>
</evidence>
<dbReference type="EMBL" id="CP045798">
    <property type="protein sequence ID" value="QNB45568.1"/>
    <property type="molecule type" value="Genomic_DNA"/>
</dbReference>